<dbReference type="PATRIC" id="fig|1288963.3.peg.4470"/>
<evidence type="ECO:0000313" key="9">
    <source>
        <dbReference type="Proteomes" id="UP000013909"/>
    </source>
</evidence>
<comment type="pathway">
    <text evidence="7">Metabolic intermediate biosynthesis; chorismate biosynthesis; chorismate from D-erythrose 4-phosphate and phosphoenolpyruvate: step 5/7.</text>
</comment>
<comment type="caution">
    <text evidence="8">The sequence shown here is derived from an EMBL/GenBank/DDBJ whole genome shotgun (WGS) entry which is preliminary data.</text>
</comment>
<dbReference type="GO" id="GO:0009073">
    <property type="term" value="P:aromatic amino acid family biosynthetic process"/>
    <property type="evidence" value="ECO:0007669"/>
    <property type="project" value="UniProtKB-KW"/>
</dbReference>
<dbReference type="PRINTS" id="PR01100">
    <property type="entry name" value="SHIKIMTKNASE"/>
</dbReference>
<keyword evidence="6 7" id="KW-0057">Aromatic amino acid biosynthesis</keyword>
<organism evidence="8 9">
    <name type="scientific">Lunatimonas lonarensis</name>
    <dbReference type="NCBI Taxonomy" id="1232681"/>
    <lineage>
        <taxon>Bacteria</taxon>
        <taxon>Pseudomonadati</taxon>
        <taxon>Bacteroidota</taxon>
        <taxon>Cytophagia</taxon>
        <taxon>Cytophagales</taxon>
        <taxon>Cyclobacteriaceae</taxon>
    </lineage>
</organism>
<evidence type="ECO:0000313" key="8">
    <source>
        <dbReference type="EMBL" id="EON74992.1"/>
    </source>
</evidence>
<dbReference type="GO" id="GO:0005829">
    <property type="term" value="C:cytosol"/>
    <property type="evidence" value="ECO:0007669"/>
    <property type="project" value="TreeGrafter"/>
</dbReference>
<keyword evidence="9" id="KW-1185">Reference proteome</keyword>
<dbReference type="SUPFAM" id="SSF52540">
    <property type="entry name" value="P-loop containing nucleoside triphosphate hydrolases"/>
    <property type="match status" value="1"/>
</dbReference>
<evidence type="ECO:0000256" key="1">
    <source>
        <dbReference type="ARBA" id="ARBA00022605"/>
    </source>
</evidence>
<evidence type="ECO:0000256" key="7">
    <source>
        <dbReference type="HAMAP-Rule" id="MF_00109"/>
    </source>
</evidence>
<dbReference type="GO" id="GO:0009423">
    <property type="term" value="P:chorismate biosynthetic process"/>
    <property type="evidence" value="ECO:0007669"/>
    <property type="project" value="UniProtKB-UniRule"/>
</dbReference>
<gene>
    <name evidence="7" type="primary">aroK</name>
    <name evidence="8" type="ORF">ADIS_4481</name>
</gene>
<feature type="binding site" evidence="7">
    <location>
        <position position="18"/>
    </location>
    <ligand>
        <name>Mg(2+)</name>
        <dbReference type="ChEBI" id="CHEBI:18420"/>
    </ligand>
</feature>
<name>R7ZLP3_9BACT</name>
<dbReference type="STRING" id="1232681.ADIS_4481"/>
<keyword evidence="1 7" id="KW-0028">Amino-acid biosynthesis</keyword>
<evidence type="ECO:0000256" key="2">
    <source>
        <dbReference type="ARBA" id="ARBA00022679"/>
    </source>
</evidence>
<keyword evidence="3 7" id="KW-0547">Nucleotide-binding</keyword>
<comment type="caution">
    <text evidence="7">Lacks conserved residue(s) required for the propagation of feature annotation.</text>
</comment>
<evidence type="ECO:0000256" key="3">
    <source>
        <dbReference type="ARBA" id="ARBA00022741"/>
    </source>
</evidence>
<evidence type="ECO:0000256" key="4">
    <source>
        <dbReference type="ARBA" id="ARBA00022777"/>
    </source>
</evidence>
<comment type="function">
    <text evidence="7">Catalyzes the specific phosphorylation of the 3-hydroxyl group of shikimic acid using ATP as a cosubstrate.</text>
</comment>
<dbReference type="EMBL" id="AQHR01000112">
    <property type="protein sequence ID" value="EON74992.1"/>
    <property type="molecule type" value="Genomic_DNA"/>
</dbReference>
<dbReference type="UniPathway" id="UPA00053">
    <property type="reaction ID" value="UER00088"/>
</dbReference>
<dbReference type="AlphaFoldDB" id="R7ZLP3"/>
<keyword evidence="4 7" id="KW-0418">Kinase</keyword>
<proteinExistence type="inferred from homology"/>
<protein>
    <recommendedName>
        <fullName evidence="7">Shikimate kinase</fullName>
        <shortName evidence="7">SK</shortName>
        <ecNumber evidence="7">2.7.1.71</ecNumber>
    </recommendedName>
</protein>
<dbReference type="Proteomes" id="UP000013909">
    <property type="component" value="Unassembled WGS sequence"/>
</dbReference>
<comment type="similarity">
    <text evidence="7">Belongs to the shikimate kinase family.</text>
</comment>
<keyword evidence="5 7" id="KW-0067">ATP-binding</keyword>
<dbReference type="HAMAP" id="MF_00109">
    <property type="entry name" value="Shikimate_kinase"/>
    <property type="match status" value="1"/>
</dbReference>
<feature type="binding site" evidence="7">
    <location>
        <position position="123"/>
    </location>
    <ligand>
        <name>ATP</name>
        <dbReference type="ChEBI" id="CHEBI:30616"/>
    </ligand>
</feature>
<dbReference type="Gene3D" id="3.40.50.300">
    <property type="entry name" value="P-loop containing nucleotide triphosphate hydrolases"/>
    <property type="match status" value="1"/>
</dbReference>
<feature type="binding site" evidence="7">
    <location>
        <position position="145"/>
    </location>
    <ligand>
        <name>substrate</name>
    </ligand>
</feature>
<comment type="subcellular location">
    <subcellularLocation>
        <location evidence="7">Cytoplasm</location>
    </subcellularLocation>
</comment>
<sequence>MRQYNKMVLVGMPGSGKSTLGKRVARLLNVPFFDLDHEIENRDGTKIPEIFAAHGEDYFRELETKTLVELLHRDESFVLSTGGGAPCFNGNMDLINQLAVSVYLDVPMSELLFRLIKGQAGKRPLFAQMNEEEVRLKLLDMYQQRSVFYRMARITLSGKDISAEQLAVEWLGFSKIEP</sequence>
<keyword evidence="7" id="KW-0460">Magnesium</keyword>
<dbReference type="GO" id="GO:0004765">
    <property type="term" value="F:shikimate kinase activity"/>
    <property type="evidence" value="ECO:0007669"/>
    <property type="project" value="UniProtKB-UniRule"/>
</dbReference>
<feature type="binding site" evidence="7">
    <location>
        <position position="83"/>
    </location>
    <ligand>
        <name>substrate</name>
    </ligand>
</feature>
<dbReference type="InterPro" id="IPR000623">
    <property type="entry name" value="Shikimate_kinase/TSH1"/>
</dbReference>
<dbReference type="InterPro" id="IPR027417">
    <property type="entry name" value="P-loop_NTPase"/>
</dbReference>
<keyword evidence="7" id="KW-0963">Cytoplasm</keyword>
<evidence type="ECO:0000256" key="5">
    <source>
        <dbReference type="ARBA" id="ARBA00022840"/>
    </source>
</evidence>
<feature type="binding site" evidence="7">
    <location>
        <position position="36"/>
    </location>
    <ligand>
        <name>substrate</name>
    </ligand>
</feature>
<dbReference type="CDD" id="cd00464">
    <property type="entry name" value="SK"/>
    <property type="match status" value="1"/>
</dbReference>
<evidence type="ECO:0000256" key="6">
    <source>
        <dbReference type="ARBA" id="ARBA00023141"/>
    </source>
</evidence>
<dbReference type="GO" id="GO:0000287">
    <property type="term" value="F:magnesium ion binding"/>
    <property type="evidence" value="ECO:0007669"/>
    <property type="project" value="UniProtKB-UniRule"/>
</dbReference>
<keyword evidence="7" id="KW-0479">Metal-binding</keyword>
<dbReference type="EC" id="2.7.1.71" evidence="7"/>
<dbReference type="PANTHER" id="PTHR21087">
    <property type="entry name" value="SHIKIMATE KINASE"/>
    <property type="match status" value="1"/>
</dbReference>
<reference evidence="8 9" key="1">
    <citation type="submission" date="2013-02" db="EMBL/GenBank/DDBJ databases">
        <title>A novel strain isolated from Lonar lake, Maharashtra, India.</title>
        <authorList>
            <person name="Singh A."/>
        </authorList>
    </citation>
    <scope>NUCLEOTIDE SEQUENCE [LARGE SCALE GENOMIC DNA]</scope>
    <source>
        <strain evidence="8 9">AK24</strain>
    </source>
</reference>
<dbReference type="GO" id="GO:0005524">
    <property type="term" value="F:ATP binding"/>
    <property type="evidence" value="ECO:0007669"/>
    <property type="project" value="UniProtKB-UniRule"/>
</dbReference>
<keyword evidence="2 7" id="KW-0808">Transferase</keyword>
<feature type="binding site" evidence="7">
    <location>
        <begin position="14"/>
        <end position="19"/>
    </location>
    <ligand>
        <name>ATP</name>
        <dbReference type="ChEBI" id="CHEBI:30616"/>
    </ligand>
</feature>
<dbReference type="Pfam" id="PF01202">
    <property type="entry name" value="SKI"/>
    <property type="match status" value="1"/>
</dbReference>
<comment type="catalytic activity">
    <reaction evidence="7">
        <text>shikimate + ATP = 3-phosphoshikimate + ADP + H(+)</text>
        <dbReference type="Rhea" id="RHEA:13121"/>
        <dbReference type="ChEBI" id="CHEBI:15378"/>
        <dbReference type="ChEBI" id="CHEBI:30616"/>
        <dbReference type="ChEBI" id="CHEBI:36208"/>
        <dbReference type="ChEBI" id="CHEBI:145989"/>
        <dbReference type="ChEBI" id="CHEBI:456216"/>
        <dbReference type="EC" id="2.7.1.71"/>
    </reaction>
</comment>
<comment type="subunit">
    <text evidence="7">Monomer.</text>
</comment>
<accession>R7ZLP3</accession>
<dbReference type="OrthoDB" id="9800332at2"/>
<dbReference type="RefSeq" id="WP_010856594.1">
    <property type="nucleotide sequence ID" value="NZ_AQHR01000112.1"/>
</dbReference>
<dbReference type="GO" id="GO:0008652">
    <property type="term" value="P:amino acid biosynthetic process"/>
    <property type="evidence" value="ECO:0007669"/>
    <property type="project" value="UniProtKB-KW"/>
</dbReference>
<comment type="cofactor">
    <cofactor evidence="7">
        <name>Mg(2+)</name>
        <dbReference type="ChEBI" id="CHEBI:18420"/>
    </cofactor>
    <text evidence="7">Binds 1 Mg(2+) ion per subunit.</text>
</comment>
<feature type="binding site" evidence="7">
    <location>
        <position position="60"/>
    </location>
    <ligand>
        <name>substrate</name>
    </ligand>
</feature>
<dbReference type="PANTHER" id="PTHR21087:SF16">
    <property type="entry name" value="SHIKIMATE KINASE 1, CHLOROPLASTIC"/>
    <property type="match status" value="1"/>
</dbReference>
<dbReference type="InterPro" id="IPR031322">
    <property type="entry name" value="Shikimate/glucono_kinase"/>
</dbReference>